<keyword evidence="10" id="KW-1185">Reference proteome</keyword>
<dbReference type="PANTHER" id="PTHR15549">
    <property type="entry name" value="PAIRED IMMUNOGLOBULIN-LIKE TYPE 2 RECEPTOR"/>
    <property type="match status" value="1"/>
</dbReference>
<dbReference type="PROSITE" id="PS51212">
    <property type="entry name" value="WSC"/>
    <property type="match status" value="1"/>
</dbReference>
<dbReference type="EMBL" id="KB706795">
    <property type="protein sequence ID" value="EMR65754.1"/>
    <property type="molecule type" value="Genomic_DNA"/>
</dbReference>
<dbReference type="OrthoDB" id="2019572at2759"/>
<feature type="compositionally biased region" description="Polar residues" evidence="5">
    <location>
        <begin position="158"/>
        <end position="168"/>
    </location>
</feature>
<keyword evidence="7" id="KW-0732">Signal</keyword>
<dbReference type="GO" id="GO:0071944">
    <property type="term" value="C:cell periphery"/>
    <property type="evidence" value="ECO:0007669"/>
    <property type="project" value="UniProtKB-ARBA"/>
</dbReference>
<evidence type="ECO:0000259" key="8">
    <source>
        <dbReference type="PROSITE" id="PS51212"/>
    </source>
</evidence>
<evidence type="ECO:0000256" key="3">
    <source>
        <dbReference type="ARBA" id="ARBA00022989"/>
    </source>
</evidence>
<keyword evidence="4 6" id="KW-0472">Membrane</keyword>
<dbReference type="InterPro" id="IPR002889">
    <property type="entry name" value="WSC_carb-bd"/>
</dbReference>
<feature type="transmembrane region" description="Helical" evidence="6">
    <location>
        <begin position="173"/>
        <end position="196"/>
    </location>
</feature>
<dbReference type="InterPro" id="IPR051694">
    <property type="entry name" value="Immunoregulatory_rcpt-like"/>
</dbReference>
<keyword evidence="3 6" id="KW-1133">Transmembrane helix</keyword>
<evidence type="ECO:0000256" key="4">
    <source>
        <dbReference type="ARBA" id="ARBA00023136"/>
    </source>
</evidence>
<name>M7SHH7_EUTLA</name>
<feature type="domain" description="WSC" evidence="8">
    <location>
        <begin position="33"/>
        <end position="124"/>
    </location>
</feature>
<dbReference type="OMA" id="MTSIGCF"/>
<gene>
    <name evidence="9" type="ORF">UCREL1_7275</name>
</gene>
<evidence type="ECO:0000313" key="9">
    <source>
        <dbReference type="EMBL" id="EMR65754.1"/>
    </source>
</evidence>
<dbReference type="SMART" id="SM00321">
    <property type="entry name" value="WSC"/>
    <property type="match status" value="1"/>
</dbReference>
<dbReference type="STRING" id="1287681.M7SHH7"/>
<feature type="signal peptide" evidence="7">
    <location>
        <begin position="1"/>
        <end position="20"/>
    </location>
</feature>
<evidence type="ECO:0000256" key="2">
    <source>
        <dbReference type="ARBA" id="ARBA00022692"/>
    </source>
</evidence>
<dbReference type="Pfam" id="PF01822">
    <property type="entry name" value="WSC"/>
    <property type="match status" value="1"/>
</dbReference>
<dbReference type="PANTHER" id="PTHR15549:SF27">
    <property type="entry name" value="CHITIN-BINDING TYPE-1 DOMAIN-CONTAINING PROTEIN"/>
    <property type="match status" value="1"/>
</dbReference>
<dbReference type="Proteomes" id="UP000012174">
    <property type="component" value="Unassembled WGS sequence"/>
</dbReference>
<accession>M7SHH7</accession>
<sequence length="268" mass="27755">MSLRRITIAAVLAFASVASAGLQPSPQTPAHGSDTVKGCYGSKGELVLQSEIKEGDFNSRGKCNELCRSKNKNVAATNLDSCYCGDKYPPKSKLVDDDQCSEPCPGTDLEACGGLDTYSVYNSGVRVSVADSEDASSSSSASSTSTAATVPTEGAETPSASATDAPSGGSSTVGIAVGVVCGVVAIAAVGGAVFFYMRRRRNSEIEEEHRRNAAVNAFISGGKPPSSSGGLSMSDSRLDPVMVNRRMSDGSIADNQDYSRRILRVTNA</sequence>
<feature type="compositionally biased region" description="Low complexity" evidence="5">
    <location>
        <begin position="132"/>
        <end position="150"/>
    </location>
</feature>
<dbReference type="GO" id="GO:0016020">
    <property type="term" value="C:membrane"/>
    <property type="evidence" value="ECO:0007669"/>
    <property type="project" value="UniProtKB-SubCell"/>
</dbReference>
<evidence type="ECO:0000313" key="10">
    <source>
        <dbReference type="Proteomes" id="UP000012174"/>
    </source>
</evidence>
<proteinExistence type="predicted"/>
<comment type="subcellular location">
    <subcellularLocation>
        <location evidence="1">Membrane</location>
        <topology evidence="1">Single-pass membrane protein</topology>
    </subcellularLocation>
</comment>
<feature type="chain" id="PRO_5004084622" evidence="7">
    <location>
        <begin position="21"/>
        <end position="268"/>
    </location>
</feature>
<feature type="region of interest" description="Disordered" evidence="5">
    <location>
        <begin position="132"/>
        <end position="168"/>
    </location>
</feature>
<organism evidence="9 10">
    <name type="scientific">Eutypa lata (strain UCR-EL1)</name>
    <name type="common">Grapevine dieback disease fungus</name>
    <name type="synonym">Eutypa armeniacae</name>
    <dbReference type="NCBI Taxonomy" id="1287681"/>
    <lineage>
        <taxon>Eukaryota</taxon>
        <taxon>Fungi</taxon>
        <taxon>Dikarya</taxon>
        <taxon>Ascomycota</taxon>
        <taxon>Pezizomycotina</taxon>
        <taxon>Sordariomycetes</taxon>
        <taxon>Xylariomycetidae</taxon>
        <taxon>Xylariales</taxon>
        <taxon>Diatrypaceae</taxon>
        <taxon>Eutypa</taxon>
    </lineage>
</organism>
<evidence type="ECO:0000256" key="6">
    <source>
        <dbReference type="SAM" id="Phobius"/>
    </source>
</evidence>
<evidence type="ECO:0000256" key="5">
    <source>
        <dbReference type="SAM" id="MobiDB-lite"/>
    </source>
</evidence>
<protein>
    <submittedName>
        <fullName evidence="9">Putative transmembrane alpha-helix domain-containing protein</fullName>
    </submittedName>
</protein>
<dbReference type="KEGG" id="ela:UCREL1_7275"/>
<dbReference type="HOGENOM" id="CLU_024893_0_0_1"/>
<keyword evidence="2 6" id="KW-0812">Transmembrane</keyword>
<dbReference type="AlphaFoldDB" id="M7SHH7"/>
<reference evidence="10" key="1">
    <citation type="journal article" date="2013" name="Genome Announc.">
        <title>Draft genome sequence of the grapevine dieback fungus Eutypa lata UCR-EL1.</title>
        <authorList>
            <person name="Blanco-Ulate B."/>
            <person name="Rolshausen P.E."/>
            <person name="Cantu D."/>
        </authorList>
    </citation>
    <scope>NUCLEOTIDE SEQUENCE [LARGE SCALE GENOMIC DNA]</scope>
    <source>
        <strain evidence="10">UCR-EL1</strain>
    </source>
</reference>
<dbReference type="eggNOG" id="KOG4157">
    <property type="taxonomic scope" value="Eukaryota"/>
</dbReference>
<evidence type="ECO:0000256" key="1">
    <source>
        <dbReference type="ARBA" id="ARBA00004167"/>
    </source>
</evidence>
<evidence type="ECO:0000256" key="7">
    <source>
        <dbReference type="SAM" id="SignalP"/>
    </source>
</evidence>